<evidence type="ECO:0000256" key="1">
    <source>
        <dbReference type="SAM" id="MobiDB-lite"/>
    </source>
</evidence>
<feature type="region of interest" description="Disordered" evidence="1">
    <location>
        <begin position="81"/>
        <end position="108"/>
    </location>
</feature>
<keyword evidence="3" id="KW-1185">Reference proteome</keyword>
<dbReference type="OrthoDB" id="196248at2"/>
<proteinExistence type="predicted"/>
<comment type="caution">
    <text evidence="2">The sequence shown here is derived from an EMBL/GenBank/DDBJ whole genome shotgun (WGS) entry which is preliminary data.</text>
</comment>
<accession>A0A4R6V451</accession>
<dbReference type="Proteomes" id="UP000295281">
    <property type="component" value="Unassembled WGS sequence"/>
</dbReference>
<evidence type="ECO:0000313" key="3">
    <source>
        <dbReference type="Proteomes" id="UP000295281"/>
    </source>
</evidence>
<dbReference type="RefSeq" id="WP_133741095.1">
    <property type="nucleotide sequence ID" value="NZ_SNYN01000005.1"/>
</dbReference>
<gene>
    <name evidence="2" type="ORF">EV190_10596</name>
</gene>
<name>A0A4R6V451_9ACTN</name>
<dbReference type="EMBL" id="SNYN01000005">
    <property type="protein sequence ID" value="TDQ52979.1"/>
    <property type="molecule type" value="Genomic_DNA"/>
</dbReference>
<protein>
    <submittedName>
        <fullName evidence="2">Uncharacterized protein</fullName>
    </submittedName>
</protein>
<reference evidence="2 3" key="1">
    <citation type="submission" date="2019-03" db="EMBL/GenBank/DDBJ databases">
        <title>Genomic Encyclopedia of Type Strains, Phase IV (KMG-IV): sequencing the most valuable type-strain genomes for metagenomic binning, comparative biology and taxonomic classification.</title>
        <authorList>
            <person name="Goeker M."/>
        </authorList>
    </citation>
    <scope>NUCLEOTIDE SEQUENCE [LARGE SCALE GENOMIC DNA]</scope>
    <source>
        <strain evidence="2 3">DSM 46770</strain>
    </source>
</reference>
<sequence>MALVKKGSRLITVDGTAYRWRTRGRPTYDQARFEAPATFAVELAEAPGSVLVVTTPHPHTRGATGPVVPITPAAVASGVRSGLADGWRPEKPGTPHLLRVGDAEAVPS</sequence>
<organism evidence="2 3">
    <name type="scientific">Actinorugispora endophytica</name>
    <dbReference type="NCBI Taxonomy" id="1605990"/>
    <lineage>
        <taxon>Bacteria</taxon>
        <taxon>Bacillati</taxon>
        <taxon>Actinomycetota</taxon>
        <taxon>Actinomycetes</taxon>
        <taxon>Streptosporangiales</taxon>
        <taxon>Nocardiopsidaceae</taxon>
        <taxon>Actinorugispora</taxon>
    </lineage>
</organism>
<evidence type="ECO:0000313" key="2">
    <source>
        <dbReference type="EMBL" id="TDQ52979.1"/>
    </source>
</evidence>
<dbReference type="AlphaFoldDB" id="A0A4R6V451"/>